<evidence type="ECO:0000313" key="2">
    <source>
        <dbReference type="Proteomes" id="UP000239576"/>
    </source>
</evidence>
<dbReference type="RefSeq" id="WP_106260444.1">
    <property type="nucleotide sequence ID" value="NZ_CAWNSW010000055.1"/>
</dbReference>
<dbReference type="AlphaFoldDB" id="A0A2T1DUB0"/>
<organism evidence="1 2">
    <name type="scientific">Stenomitos frigidus ULC18</name>
    <dbReference type="NCBI Taxonomy" id="2107698"/>
    <lineage>
        <taxon>Bacteria</taxon>
        <taxon>Bacillati</taxon>
        <taxon>Cyanobacteriota</taxon>
        <taxon>Cyanophyceae</taxon>
        <taxon>Leptolyngbyales</taxon>
        <taxon>Leptolyngbyaceae</taxon>
        <taxon>Stenomitos</taxon>
    </lineage>
</organism>
<proteinExistence type="predicted"/>
<comment type="caution">
    <text evidence="1">The sequence shown here is derived from an EMBL/GenBank/DDBJ whole genome shotgun (WGS) entry which is preliminary data.</text>
</comment>
<reference evidence="2" key="1">
    <citation type="submission" date="2018-02" db="EMBL/GenBank/DDBJ databases">
        <authorList>
            <person name="Moore K."/>
            <person name="Momper L."/>
        </authorList>
    </citation>
    <scope>NUCLEOTIDE SEQUENCE [LARGE SCALE GENOMIC DNA]</scope>
    <source>
        <strain evidence="2">ULC18</strain>
    </source>
</reference>
<name>A0A2T1DUB0_9CYAN</name>
<reference evidence="1 2" key="2">
    <citation type="submission" date="2018-03" db="EMBL/GenBank/DDBJ databases">
        <title>The ancient ancestry and fast evolution of plastids.</title>
        <authorList>
            <person name="Moore K.R."/>
            <person name="Magnabosco C."/>
            <person name="Momper L."/>
            <person name="Gold D.A."/>
            <person name="Bosak T."/>
            <person name="Fournier G.P."/>
        </authorList>
    </citation>
    <scope>NUCLEOTIDE SEQUENCE [LARGE SCALE GENOMIC DNA]</scope>
    <source>
        <strain evidence="1 2">ULC18</strain>
    </source>
</reference>
<sequence>MNTLLKIQGLTNAAAPVDQDWEPYFKLFEALPTLVEADLMSRTSMMEPSSDPLIGGNQTPLYTINLERRTEIRTICQNRSFITRAIAQWLRYYQYNLVEYRPHEETLEYVMEAEALYVRATFVMCEGLCKHVEWFSTNFREPRIVWLIWEYLDLLASFEEHFSDRIASFLGKPRSMGKAKLFEGLRKAAKEEEDLGNKQEATDYSHLESFLKSDPVTIFAEFQSLDELAALILTMPKACTETARLSLDFDFHYWRPFTKARSRYHCTVRKNKRYQMLRM</sequence>
<gene>
    <name evidence="1" type="ORF">C7B82_28455</name>
</gene>
<evidence type="ECO:0000313" key="1">
    <source>
        <dbReference type="EMBL" id="PSB24077.1"/>
    </source>
</evidence>
<keyword evidence="2" id="KW-1185">Reference proteome</keyword>
<dbReference type="EMBL" id="PVWK01000154">
    <property type="protein sequence ID" value="PSB24077.1"/>
    <property type="molecule type" value="Genomic_DNA"/>
</dbReference>
<accession>A0A2T1DUB0</accession>
<protein>
    <submittedName>
        <fullName evidence="1">Uncharacterized protein</fullName>
    </submittedName>
</protein>
<dbReference type="Proteomes" id="UP000239576">
    <property type="component" value="Unassembled WGS sequence"/>
</dbReference>